<dbReference type="GO" id="GO:0000398">
    <property type="term" value="P:mRNA splicing, via spliceosome"/>
    <property type="evidence" value="ECO:0007669"/>
    <property type="project" value="UniProtKB-UniRule"/>
</dbReference>
<dbReference type="GO" id="GO:0008270">
    <property type="term" value="F:zinc ion binding"/>
    <property type="evidence" value="ECO:0007669"/>
    <property type="project" value="UniProtKB-UniRule"/>
</dbReference>
<keyword evidence="15 19" id="KW-0539">Nucleus</keyword>
<dbReference type="Gene3D" id="3.30.1370.10">
    <property type="entry name" value="K Homology domain, type 1"/>
    <property type="match status" value="1"/>
</dbReference>
<dbReference type="Pfam" id="PF22675">
    <property type="entry name" value="KH-I_KHDC4-BBP"/>
    <property type="match status" value="1"/>
</dbReference>
<dbReference type="GO" id="GO:0005681">
    <property type="term" value="C:spliceosomal complex"/>
    <property type="evidence" value="ECO:0007669"/>
    <property type="project" value="UniProtKB-KW"/>
</dbReference>
<evidence type="ECO:0000256" key="4">
    <source>
        <dbReference type="ARBA" id="ARBA00022553"/>
    </source>
</evidence>
<keyword evidence="12" id="KW-0805">Transcription regulation</keyword>
<comment type="caution">
    <text evidence="22">The sequence shown here is derived from an EMBL/GenBank/DDBJ whole genome shotgun (WGS) entry which is preliminary data.</text>
</comment>
<reference evidence="22 23" key="1">
    <citation type="submission" date="2016-04" db="EMBL/GenBank/DDBJ databases">
        <title>The genome of Intoshia linei affirms orthonectids as highly simplified spiralians.</title>
        <authorList>
            <person name="Mikhailov K.V."/>
            <person name="Slusarev G.S."/>
            <person name="Nikitin M.A."/>
            <person name="Logacheva M.D."/>
            <person name="Penin A."/>
            <person name="Aleoshin V."/>
            <person name="Panchin Y.V."/>
        </authorList>
    </citation>
    <scope>NUCLEOTIDE SEQUENCE [LARGE SCALE GENOMIC DNA]</scope>
    <source>
        <strain evidence="22">Intl2013</strain>
        <tissue evidence="22">Whole animal</tissue>
    </source>
</reference>
<comment type="function">
    <text evidence="19">Necessary for the splicing of pre-mRNA. Has a role in the recognition of the branch site (5'-UACUAAC-3'), the pyrimidine tract and the 3'-splice site at the 3'-end of introns.</text>
</comment>
<sequence length="490" mass="55650">MAPSRDKYEYRRRSPESVRERRRSREYSREKRRNRDRDRDYRDRSRRSRDKKIDRDSRKREKTPDNVNVNNTALVEVQPEIVVEKVKPDKSKAKKSRFSDTSERSIIPGVPTIVSNKMSKTQEKLYLLQLEVEDINQRLRIGNFNVTDTDNRSPSPEPIYSHDGKRLNTKDIRFREKLEEKRNEIIDKIIKLNPLYRPPMEYKISTMNRVIDKVFIPQDLHPSINFVGLIIGPRGNTLKMLEKETGCKIIIRGKGSIKEGKIARPNGVPLPGEDEPLHAYITAATADLVLKAVKRIKGIVKDGIEVPQCNNDLRKQQLRELALLNGTLRETEGISRLKQLEEAQNIVTNQIFCTKCGGAGHLSSDCLVVNTEDAKNPVEKAQMDSEYMSLMAELGQSVDRKTVAFNSVGAGASIGIGISNYCLPAPNGHSFNSLDNQMYPNMYVPVPNTPLFNIQTPVQPQIFCYPGNNNNNFAPPPPPNEDIKPPPPPC</sequence>
<dbReference type="Gene3D" id="6.10.140.1790">
    <property type="match status" value="1"/>
</dbReference>
<evidence type="ECO:0000256" key="6">
    <source>
        <dbReference type="ARBA" id="ARBA00022723"/>
    </source>
</evidence>
<evidence type="ECO:0000256" key="8">
    <source>
        <dbReference type="ARBA" id="ARBA00022771"/>
    </source>
</evidence>
<evidence type="ECO:0000256" key="20">
    <source>
        <dbReference type="SAM" id="MobiDB-lite"/>
    </source>
</evidence>
<dbReference type="InterPro" id="IPR055256">
    <property type="entry name" value="KH_1_KHDC4/BBP-like"/>
</dbReference>
<evidence type="ECO:0000256" key="9">
    <source>
        <dbReference type="ARBA" id="ARBA00022833"/>
    </source>
</evidence>
<evidence type="ECO:0000256" key="12">
    <source>
        <dbReference type="ARBA" id="ARBA00023015"/>
    </source>
</evidence>
<feature type="compositionally biased region" description="Pro residues" evidence="20">
    <location>
        <begin position="474"/>
        <end position="490"/>
    </location>
</feature>
<dbReference type="InterPro" id="IPR047086">
    <property type="entry name" value="SF1-HH_sf"/>
</dbReference>
<keyword evidence="8 17" id="KW-0863">Zinc-finger</keyword>
<name>A0A177BCB0_9BILA</name>
<dbReference type="PANTHER" id="PTHR11208:SF45">
    <property type="entry name" value="SPLICING FACTOR 1"/>
    <property type="match status" value="1"/>
</dbReference>
<dbReference type="PANTHER" id="PTHR11208">
    <property type="entry name" value="RNA-BINDING PROTEIN RELATED"/>
    <property type="match status" value="1"/>
</dbReference>
<keyword evidence="5 19" id="KW-0507">mRNA processing</keyword>
<feature type="domain" description="CCHC-type" evidence="21">
    <location>
        <begin position="353"/>
        <end position="366"/>
    </location>
</feature>
<keyword evidence="3" id="KW-0678">Repressor</keyword>
<evidence type="ECO:0000256" key="13">
    <source>
        <dbReference type="ARBA" id="ARBA00023163"/>
    </source>
</evidence>
<proteinExistence type="inferred from homology"/>
<accession>A0A177BCB0</accession>
<dbReference type="Proteomes" id="UP000078046">
    <property type="component" value="Unassembled WGS sequence"/>
</dbReference>
<evidence type="ECO:0000256" key="10">
    <source>
        <dbReference type="ARBA" id="ARBA00022884"/>
    </source>
</evidence>
<dbReference type="FunFam" id="3.30.1370.10:FF:000016">
    <property type="entry name" value="Putative splicing factor 1"/>
    <property type="match status" value="1"/>
</dbReference>
<keyword evidence="14 19" id="KW-0508">mRNA splicing</keyword>
<dbReference type="GO" id="GO:0003729">
    <property type="term" value="F:mRNA binding"/>
    <property type="evidence" value="ECO:0007669"/>
    <property type="project" value="TreeGrafter"/>
</dbReference>
<feature type="compositionally biased region" description="Basic and acidic residues" evidence="20">
    <location>
        <begin position="1"/>
        <end position="43"/>
    </location>
</feature>
<dbReference type="InterPro" id="IPR045071">
    <property type="entry name" value="BBP-like"/>
</dbReference>
<evidence type="ECO:0000256" key="16">
    <source>
        <dbReference type="ARBA" id="ARBA00055181"/>
    </source>
</evidence>
<comment type="subcellular location">
    <subcellularLocation>
        <location evidence="1 19">Nucleus</location>
    </subcellularLocation>
</comment>
<keyword evidence="4" id="KW-0597">Phosphoprotein</keyword>
<evidence type="ECO:0000256" key="5">
    <source>
        <dbReference type="ARBA" id="ARBA00022664"/>
    </source>
</evidence>
<dbReference type="PROSITE" id="PS50084">
    <property type="entry name" value="KH_TYPE_1"/>
    <property type="match status" value="1"/>
</dbReference>
<comment type="function">
    <text evidence="16">Necessary for the ATP-dependent first step of spliceosome assembly. Binds to the intron branch point sequence (BPS) 5'-UACUAAC-3' of the pre-mRNA. May act as transcription repressor.</text>
</comment>
<evidence type="ECO:0000256" key="3">
    <source>
        <dbReference type="ARBA" id="ARBA00022491"/>
    </source>
</evidence>
<dbReference type="SMART" id="SM00322">
    <property type="entry name" value="KH"/>
    <property type="match status" value="1"/>
</dbReference>
<feature type="region of interest" description="Disordered" evidence="20">
    <location>
        <begin position="1"/>
        <end position="72"/>
    </location>
</feature>
<keyword evidence="11" id="KW-0007">Acetylation</keyword>
<dbReference type="InterPro" id="IPR004087">
    <property type="entry name" value="KH_dom"/>
</dbReference>
<evidence type="ECO:0000313" key="23">
    <source>
        <dbReference type="Proteomes" id="UP000078046"/>
    </source>
</evidence>
<evidence type="ECO:0000256" key="18">
    <source>
        <dbReference type="PROSITE-ProRule" id="PRU00117"/>
    </source>
</evidence>
<dbReference type="AlphaFoldDB" id="A0A177BCB0"/>
<dbReference type="EMBL" id="LWCA01000018">
    <property type="protein sequence ID" value="OAF71866.1"/>
    <property type="molecule type" value="Genomic_DNA"/>
</dbReference>
<evidence type="ECO:0000256" key="14">
    <source>
        <dbReference type="ARBA" id="ARBA00023187"/>
    </source>
</evidence>
<evidence type="ECO:0000256" key="15">
    <source>
        <dbReference type="ARBA" id="ARBA00023242"/>
    </source>
</evidence>
<dbReference type="GO" id="GO:0045131">
    <property type="term" value="F:pre-mRNA branch point binding"/>
    <property type="evidence" value="ECO:0007669"/>
    <property type="project" value="UniProtKB-UniRule"/>
</dbReference>
<dbReference type="SUPFAM" id="SSF54791">
    <property type="entry name" value="Eukaryotic type KH-domain (KH-domain type I)"/>
    <property type="match status" value="1"/>
</dbReference>
<keyword evidence="9 19" id="KW-0862">Zinc</keyword>
<protein>
    <recommendedName>
        <fullName evidence="19">Branchpoint-bridging protein</fullName>
    </recommendedName>
</protein>
<comment type="similarity">
    <text evidence="2 19">Belongs to the BBP/SF1 family.</text>
</comment>
<evidence type="ECO:0000259" key="21">
    <source>
        <dbReference type="PROSITE" id="PS50158"/>
    </source>
</evidence>
<keyword evidence="23" id="KW-1185">Reference proteome</keyword>
<evidence type="ECO:0000256" key="17">
    <source>
        <dbReference type="PROSITE-ProRule" id="PRU00047"/>
    </source>
</evidence>
<evidence type="ECO:0000256" key="19">
    <source>
        <dbReference type="RuleBase" id="RU367126"/>
    </source>
</evidence>
<organism evidence="22 23">
    <name type="scientific">Intoshia linei</name>
    <dbReference type="NCBI Taxonomy" id="1819745"/>
    <lineage>
        <taxon>Eukaryota</taxon>
        <taxon>Metazoa</taxon>
        <taxon>Spiralia</taxon>
        <taxon>Lophotrochozoa</taxon>
        <taxon>Mesozoa</taxon>
        <taxon>Orthonectida</taxon>
        <taxon>Rhopaluridae</taxon>
        <taxon>Intoshia</taxon>
    </lineage>
</organism>
<keyword evidence="13" id="KW-0804">Transcription</keyword>
<evidence type="ECO:0000256" key="1">
    <source>
        <dbReference type="ARBA" id="ARBA00004123"/>
    </source>
</evidence>
<evidence type="ECO:0000256" key="11">
    <source>
        <dbReference type="ARBA" id="ARBA00022990"/>
    </source>
</evidence>
<dbReference type="InterPro" id="IPR032570">
    <property type="entry name" value="SF1-HH"/>
</dbReference>
<evidence type="ECO:0000313" key="22">
    <source>
        <dbReference type="EMBL" id="OAF71866.1"/>
    </source>
</evidence>
<evidence type="ECO:0000256" key="2">
    <source>
        <dbReference type="ARBA" id="ARBA00010382"/>
    </source>
</evidence>
<dbReference type="Pfam" id="PF16275">
    <property type="entry name" value="SF1-HH"/>
    <property type="match status" value="1"/>
</dbReference>
<keyword evidence="7 19" id="KW-0747">Spliceosome</keyword>
<evidence type="ECO:0000256" key="7">
    <source>
        <dbReference type="ARBA" id="ARBA00022728"/>
    </source>
</evidence>
<dbReference type="GO" id="GO:0048024">
    <property type="term" value="P:regulation of mRNA splicing, via spliceosome"/>
    <property type="evidence" value="ECO:0007669"/>
    <property type="project" value="TreeGrafter"/>
</dbReference>
<dbReference type="GO" id="GO:0005654">
    <property type="term" value="C:nucleoplasm"/>
    <property type="evidence" value="ECO:0007669"/>
    <property type="project" value="UniProtKB-ARBA"/>
</dbReference>
<dbReference type="PROSITE" id="PS50158">
    <property type="entry name" value="ZF_CCHC"/>
    <property type="match status" value="1"/>
</dbReference>
<feature type="region of interest" description="Disordered" evidence="20">
    <location>
        <begin position="469"/>
        <end position="490"/>
    </location>
</feature>
<keyword evidence="10 18" id="KW-0694">RNA-binding</keyword>
<gene>
    <name evidence="22" type="ORF">A3Q56_00364</name>
</gene>
<dbReference type="CDD" id="cd22382">
    <property type="entry name" value="KH-I_SF1"/>
    <property type="match status" value="1"/>
</dbReference>
<keyword evidence="6 19" id="KW-0479">Metal-binding</keyword>
<dbReference type="InterPro" id="IPR036612">
    <property type="entry name" value="KH_dom_type_1_sf"/>
</dbReference>
<feature type="compositionally biased region" description="Basic and acidic residues" evidence="20">
    <location>
        <begin position="51"/>
        <end position="64"/>
    </location>
</feature>
<dbReference type="OrthoDB" id="10021397at2759"/>
<dbReference type="InterPro" id="IPR001878">
    <property type="entry name" value="Znf_CCHC"/>
</dbReference>